<dbReference type="CDD" id="cd00093">
    <property type="entry name" value="HTH_XRE"/>
    <property type="match status" value="1"/>
</dbReference>
<dbReference type="RefSeq" id="WP_052844463.1">
    <property type="nucleotide sequence ID" value="NZ_CP011542.1"/>
</dbReference>
<dbReference type="OrthoDB" id="5073435at2"/>
<feature type="region of interest" description="Disordered" evidence="1">
    <location>
        <begin position="91"/>
        <end position="133"/>
    </location>
</feature>
<dbReference type="PROSITE" id="PS50943">
    <property type="entry name" value="HTH_CROC1"/>
    <property type="match status" value="1"/>
</dbReference>
<dbReference type="GO" id="GO:0003677">
    <property type="term" value="F:DNA binding"/>
    <property type="evidence" value="ECO:0007669"/>
    <property type="project" value="InterPro"/>
</dbReference>
<evidence type="ECO:0000313" key="3">
    <source>
        <dbReference type="EMBL" id="AKK04564.1"/>
    </source>
</evidence>
<dbReference type="InterPro" id="IPR010982">
    <property type="entry name" value="Lambda_DNA-bd_dom_sf"/>
</dbReference>
<protein>
    <submittedName>
        <fullName evidence="3">Putative transcriptional regulator</fullName>
    </submittedName>
</protein>
<dbReference type="Gene3D" id="1.10.260.40">
    <property type="entry name" value="lambda repressor-like DNA-binding domains"/>
    <property type="match status" value="1"/>
</dbReference>
<reference evidence="3 4" key="1">
    <citation type="journal article" date="2015" name="Genome Announc.">
        <title>Complete Genome Sequence of the Type Strain Corynebacterium mustelae DSM 45274, Isolated from Various Tissues of a Male Ferret with Lethal Sepsis.</title>
        <authorList>
            <person name="Ruckert C."/>
            <person name="Eimer J."/>
            <person name="Winkler A."/>
            <person name="Tauch A."/>
        </authorList>
    </citation>
    <scope>NUCLEOTIDE SEQUENCE [LARGE SCALE GENOMIC DNA]</scope>
    <source>
        <strain evidence="3 4">DSM 45274</strain>
    </source>
</reference>
<dbReference type="Pfam" id="PF01381">
    <property type="entry name" value="HTH_3"/>
    <property type="match status" value="1"/>
</dbReference>
<dbReference type="SUPFAM" id="SSF47413">
    <property type="entry name" value="lambda repressor-like DNA-binding domains"/>
    <property type="match status" value="1"/>
</dbReference>
<dbReference type="STRING" id="571915.CMUST_01070"/>
<evidence type="ECO:0000259" key="2">
    <source>
        <dbReference type="PROSITE" id="PS50943"/>
    </source>
</evidence>
<dbReference type="SMART" id="SM00530">
    <property type="entry name" value="HTH_XRE"/>
    <property type="match status" value="1"/>
</dbReference>
<proteinExistence type="predicted"/>
<dbReference type="EMBL" id="CP011542">
    <property type="protein sequence ID" value="AKK04564.1"/>
    <property type="molecule type" value="Genomic_DNA"/>
</dbReference>
<reference evidence="4" key="2">
    <citation type="submission" date="2015-05" db="EMBL/GenBank/DDBJ databases">
        <title>Complete genome sequence of Corynebacterium mustelae DSM 45274, isolated from various tissues of a male ferret with lethal sepsis.</title>
        <authorList>
            <person name="Ruckert C."/>
            <person name="Albersmeier A."/>
            <person name="Winkler A."/>
            <person name="Tauch A."/>
        </authorList>
    </citation>
    <scope>NUCLEOTIDE SEQUENCE [LARGE SCALE GENOMIC DNA]</scope>
    <source>
        <strain evidence="4">DSM 45274</strain>
    </source>
</reference>
<evidence type="ECO:0000256" key="1">
    <source>
        <dbReference type="SAM" id="MobiDB-lite"/>
    </source>
</evidence>
<accession>A0A0G3GTV7</accession>
<sequence>MNAAQKSQVGKFGRLISDILDTHRRIQKVTQAEIEKATGISQSQVSKQLRGLRPINIDELEKLCSALNLELIEVVAEAERQMNLVDDLAARRKAKSEPPAFHSVENSGWSEEYAADSSPEELFPGDDGYHDGP</sequence>
<dbReference type="InterPro" id="IPR001387">
    <property type="entry name" value="Cro/C1-type_HTH"/>
</dbReference>
<keyword evidence="4" id="KW-1185">Reference proteome</keyword>
<organism evidence="3 4">
    <name type="scientific">Corynebacterium mustelae</name>
    <dbReference type="NCBI Taxonomy" id="571915"/>
    <lineage>
        <taxon>Bacteria</taxon>
        <taxon>Bacillati</taxon>
        <taxon>Actinomycetota</taxon>
        <taxon>Actinomycetes</taxon>
        <taxon>Mycobacteriales</taxon>
        <taxon>Corynebacteriaceae</taxon>
        <taxon>Corynebacterium</taxon>
    </lineage>
</organism>
<name>A0A0G3GTV7_9CORY</name>
<gene>
    <name evidence="3" type="ORF">CMUST_01070</name>
</gene>
<feature type="domain" description="HTH cro/C1-type" evidence="2">
    <location>
        <begin position="24"/>
        <end position="74"/>
    </location>
</feature>
<evidence type="ECO:0000313" key="4">
    <source>
        <dbReference type="Proteomes" id="UP000035199"/>
    </source>
</evidence>
<dbReference type="KEGG" id="cmv:CMUST_01070"/>
<dbReference type="Proteomes" id="UP000035199">
    <property type="component" value="Chromosome"/>
</dbReference>
<dbReference type="AlphaFoldDB" id="A0A0G3GTV7"/>
<dbReference type="PATRIC" id="fig|571915.4.peg.219"/>